<dbReference type="GeneID" id="97328799"/>
<proteinExistence type="predicted"/>
<dbReference type="EMBL" id="CYZO01000068">
    <property type="protein sequence ID" value="CUO50578.1"/>
    <property type="molecule type" value="Genomic_DNA"/>
</dbReference>
<dbReference type="Proteomes" id="UP000095787">
    <property type="component" value="Unassembled WGS sequence"/>
</dbReference>
<sequence>MNNEKYLDELDGRLQVLNELRKRIIELSKAIIGDTLYKEDFFFTSAMDRSVVLLDGISEMIKNRNLACGGILYVRR</sequence>
<protein>
    <submittedName>
        <fullName evidence="1">Uncharacterized protein</fullName>
    </submittedName>
</protein>
<gene>
    <name evidence="1" type="ORF">ERS852456_02737</name>
</gene>
<organism evidence="1 2">
    <name type="scientific">[Ruminococcus] torques</name>
    <dbReference type="NCBI Taxonomy" id="33039"/>
    <lineage>
        <taxon>Bacteria</taxon>
        <taxon>Bacillati</taxon>
        <taxon>Bacillota</taxon>
        <taxon>Clostridia</taxon>
        <taxon>Lachnospirales</taxon>
        <taxon>Lachnospiraceae</taxon>
        <taxon>Mediterraneibacter</taxon>
    </lineage>
</organism>
<dbReference type="RefSeq" id="WP_009243320.1">
    <property type="nucleotide sequence ID" value="NZ_AP028249.1"/>
</dbReference>
<evidence type="ECO:0000313" key="1">
    <source>
        <dbReference type="EMBL" id="CUO50578.1"/>
    </source>
</evidence>
<evidence type="ECO:0000313" key="2">
    <source>
        <dbReference type="Proteomes" id="UP000095787"/>
    </source>
</evidence>
<reference evidence="1 2" key="1">
    <citation type="submission" date="2015-09" db="EMBL/GenBank/DDBJ databases">
        <authorList>
            <consortium name="Pathogen Informatics"/>
        </authorList>
    </citation>
    <scope>NUCLEOTIDE SEQUENCE [LARGE SCALE GENOMIC DNA]</scope>
    <source>
        <strain evidence="1 2">2789STDY5834841</strain>
    </source>
</reference>
<name>A0A174FNX8_9FIRM</name>
<dbReference type="AlphaFoldDB" id="A0A174FNX8"/>
<accession>A0A174FNX8</accession>